<accession>A0ABM8IC40</accession>
<keyword evidence="2" id="KW-1185">Reference proteome</keyword>
<reference evidence="1 2" key="1">
    <citation type="submission" date="2023-04" db="EMBL/GenBank/DDBJ databases">
        <title>Draft genome sequence of acteroides sedimenti strain YN3PY1.</title>
        <authorList>
            <person name="Yoshida N."/>
        </authorList>
    </citation>
    <scope>NUCLEOTIDE SEQUENCE [LARGE SCALE GENOMIC DNA]</scope>
    <source>
        <strain evidence="1 2">YN3PY1</strain>
    </source>
</reference>
<dbReference type="Proteomes" id="UP001496674">
    <property type="component" value="Chromosome"/>
</dbReference>
<gene>
    <name evidence="1" type="ORF">BSYN_09660</name>
</gene>
<dbReference type="RefSeq" id="WP_353333852.1">
    <property type="nucleotide sequence ID" value="NZ_AP028055.1"/>
</dbReference>
<protein>
    <recommendedName>
        <fullName evidence="3">Lipoprotein</fullName>
    </recommendedName>
</protein>
<dbReference type="PROSITE" id="PS51257">
    <property type="entry name" value="PROKAR_LIPOPROTEIN"/>
    <property type="match status" value="1"/>
</dbReference>
<dbReference type="EMBL" id="AP028055">
    <property type="protein sequence ID" value="BEG98701.1"/>
    <property type="molecule type" value="Genomic_DNA"/>
</dbReference>
<evidence type="ECO:0000313" key="1">
    <source>
        <dbReference type="EMBL" id="BEG98701.1"/>
    </source>
</evidence>
<evidence type="ECO:0000313" key="2">
    <source>
        <dbReference type="Proteomes" id="UP001496674"/>
    </source>
</evidence>
<evidence type="ECO:0008006" key="3">
    <source>
        <dbReference type="Google" id="ProtNLM"/>
    </source>
</evidence>
<name>A0ABM8IC40_9BACE</name>
<sequence>MRKIKFIVVGLFTTLVSCQQPKEKTFEHLAEKYTAKCPIILGEGTRIDSMKYDSKTNTNTNFYTLTGTIDNPDSIQKKRADIEVSMIAAVKNSIELKEYKDFNTTIEYIYFSETTKKELFRIAIGPDLYK</sequence>
<organism evidence="1 2">
    <name type="scientific">Bacteroides sedimenti</name>
    <dbReference type="NCBI Taxonomy" id="2136147"/>
    <lineage>
        <taxon>Bacteria</taxon>
        <taxon>Pseudomonadati</taxon>
        <taxon>Bacteroidota</taxon>
        <taxon>Bacteroidia</taxon>
        <taxon>Bacteroidales</taxon>
        <taxon>Bacteroidaceae</taxon>
        <taxon>Bacteroides</taxon>
    </lineage>
</organism>
<proteinExistence type="predicted"/>